<feature type="domain" description="F5/8 type C" evidence="3">
    <location>
        <begin position="25"/>
        <end position="131"/>
    </location>
</feature>
<dbReference type="SMART" id="SM00231">
    <property type="entry name" value="FA58C"/>
    <property type="match status" value="1"/>
</dbReference>
<feature type="region of interest" description="Disordered" evidence="1">
    <location>
        <begin position="129"/>
        <end position="162"/>
    </location>
</feature>
<dbReference type="EMBL" id="JASPKY010000019">
    <property type="protein sequence ID" value="KAK9752607.1"/>
    <property type="molecule type" value="Genomic_DNA"/>
</dbReference>
<dbReference type="PANTHER" id="PTHR24543">
    <property type="entry name" value="MULTICOPPER OXIDASE-RELATED"/>
    <property type="match status" value="1"/>
</dbReference>
<dbReference type="AlphaFoldDB" id="A0AAW1N3U8"/>
<evidence type="ECO:0000256" key="1">
    <source>
        <dbReference type="SAM" id="MobiDB-lite"/>
    </source>
</evidence>
<name>A0AAW1N3U8_POPJA</name>
<dbReference type="PANTHER" id="PTHR24543:SF291">
    <property type="entry name" value="SMOKE ALARM, ISOFORM D"/>
    <property type="match status" value="1"/>
</dbReference>
<dbReference type="InterPro" id="IPR000421">
    <property type="entry name" value="FA58C"/>
</dbReference>
<feature type="signal peptide" evidence="2">
    <location>
        <begin position="1"/>
        <end position="19"/>
    </location>
</feature>
<evidence type="ECO:0000256" key="2">
    <source>
        <dbReference type="SAM" id="SignalP"/>
    </source>
</evidence>
<proteinExistence type="predicted"/>
<dbReference type="SUPFAM" id="SSF49785">
    <property type="entry name" value="Galactose-binding domain-like"/>
    <property type="match status" value="1"/>
</dbReference>
<evidence type="ECO:0000259" key="3">
    <source>
        <dbReference type="PROSITE" id="PS50022"/>
    </source>
</evidence>
<dbReference type="InterPro" id="IPR008979">
    <property type="entry name" value="Galactose-bd-like_sf"/>
</dbReference>
<dbReference type="PROSITE" id="PS50022">
    <property type="entry name" value="FA58C_3"/>
    <property type="match status" value="1"/>
</dbReference>
<accession>A0AAW1N3U8</accession>
<keyword evidence="5" id="KW-1185">Reference proteome</keyword>
<organism evidence="4 5">
    <name type="scientific">Popillia japonica</name>
    <name type="common">Japanese beetle</name>
    <dbReference type="NCBI Taxonomy" id="7064"/>
    <lineage>
        <taxon>Eukaryota</taxon>
        <taxon>Metazoa</taxon>
        <taxon>Ecdysozoa</taxon>
        <taxon>Arthropoda</taxon>
        <taxon>Hexapoda</taxon>
        <taxon>Insecta</taxon>
        <taxon>Pterygota</taxon>
        <taxon>Neoptera</taxon>
        <taxon>Endopterygota</taxon>
        <taxon>Coleoptera</taxon>
        <taxon>Polyphaga</taxon>
        <taxon>Scarabaeiformia</taxon>
        <taxon>Scarabaeidae</taxon>
        <taxon>Rutelinae</taxon>
        <taxon>Popillia</taxon>
    </lineage>
</organism>
<dbReference type="Gene3D" id="2.60.120.260">
    <property type="entry name" value="Galactose-binding domain-like"/>
    <property type="match status" value="1"/>
</dbReference>
<feature type="chain" id="PRO_5043318098" evidence="2">
    <location>
        <begin position="20"/>
        <end position="340"/>
    </location>
</feature>
<protein>
    <submittedName>
        <fullName evidence="4">F5/8 type C domain</fullName>
    </submittedName>
</protein>
<evidence type="ECO:0000313" key="5">
    <source>
        <dbReference type="Proteomes" id="UP001458880"/>
    </source>
</evidence>
<gene>
    <name evidence="4" type="ORF">QE152_g4055</name>
</gene>
<dbReference type="Pfam" id="PF00754">
    <property type="entry name" value="F5_F8_type_C"/>
    <property type="match status" value="1"/>
</dbReference>
<dbReference type="Proteomes" id="UP001458880">
    <property type="component" value="Unassembled WGS sequence"/>
</dbReference>
<feature type="region of interest" description="Disordered" evidence="1">
    <location>
        <begin position="286"/>
        <end position="340"/>
    </location>
</feature>
<keyword evidence="2" id="KW-0732">Signal</keyword>
<feature type="compositionally biased region" description="Basic and acidic residues" evidence="1">
    <location>
        <begin position="131"/>
        <end position="142"/>
    </location>
</feature>
<reference evidence="4 5" key="1">
    <citation type="journal article" date="2024" name="BMC Genomics">
        <title>De novo assembly and annotation of Popillia japonica's genome with initial clues to its potential as an invasive pest.</title>
        <authorList>
            <person name="Cucini C."/>
            <person name="Boschi S."/>
            <person name="Funari R."/>
            <person name="Cardaioli E."/>
            <person name="Iannotti N."/>
            <person name="Marturano G."/>
            <person name="Paoli F."/>
            <person name="Bruttini M."/>
            <person name="Carapelli A."/>
            <person name="Frati F."/>
            <person name="Nardi F."/>
        </authorList>
    </citation>
    <scope>NUCLEOTIDE SEQUENCE [LARGE SCALE GENOMIC DNA]</scope>
    <source>
        <strain evidence="4">DMR45628</strain>
    </source>
</reference>
<feature type="compositionally biased region" description="Polar residues" evidence="1">
    <location>
        <begin position="318"/>
        <end position="331"/>
    </location>
</feature>
<feature type="compositionally biased region" description="Acidic residues" evidence="1">
    <location>
        <begin position="286"/>
        <end position="298"/>
    </location>
</feature>
<feature type="region of interest" description="Disordered" evidence="1">
    <location>
        <begin position="44"/>
        <end position="74"/>
    </location>
</feature>
<evidence type="ECO:0000313" key="4">
    <source>
        <dbReference type="EMBL" id="KAK9752607.1"/>
    </source>
</evidence>
<sequence>MTLIILAFLSLLYFHQVVAVDPSQCIAPLGMENGAIKDEDITASSSFDSGNVGPQHGRIRTENNGGAWCPQKQATTEPEEWLQIDLKTVHVITSTGTQGRFGNGQGVEYAEAYVLEYWRPRIGKWTRYHNSKGEEKPKKTKLEQQNSSESEEVLPNVSEDDGEVCTEEVNEKRNCKIGDFVIVIYENDYYPGNVTGIEKEKILINIMTRSGSNWRWPDKKDEIWYDFIEVLAVIQPPKKINKRGCFQVDEMNIISGILKEKIDAAANDVEEEVEDVAMNDEENAVYNDVEVEEEDDDNMPLAKVEEEDDDNMPLASIVQIQSNQGPPNNLQDLEERLHET</sequence>
<comment type="caution">
    <text evidence="4">The sequence shown here is derived from an EMBL/GenBank/DDBJ whole genome shotgun (WGS) entry which is preliminary data.</text>
</comment>